<dbReference type="EMBL" id="KZ820538">
    <property type="protein sequence ID" value="PWN47122.1"/>
    <property type="molecule type" value="Genomic_DNA"/>
</dbReference>
<name>A0ACD0NMV8_9BASI</name>
<gene>
    <name evidence="1" type="ORF">IE53DRAFT_390743</name>
</gene>
<evidence type="ECO:0000313" key="1">
    <source>
        <dbReference type="EMBL" id="PWN47122.1"/>
    </source>
</evidence>
<evidence type="ECO:0000313" key="2">
    <source>
        <dbReference type="Proteomes" id="UP000245626"/>
    </source>
</evidence>
<sequence length="573" mass="64499">MAAPLYTTASGQLFHAGKILIATVGLPARGKTHLSHAIERYLRWLGVKTKVFSLGDYRRKMLGGADKIPKDYFKSGPKSPETEALRKEILNGLDEGVINFFDGGGQVVIYDANNGQQARRYAIREKFGKLGIHVMFLESICTDKSIVEANVRSVKLSSPDYVGWDPEKAVQDFYSRISGHEKFYEPIENPSFPYIKLINVGEQVVVNNIQGYLQSRIVFFLMNIHNRQRTIYFARAGEALIEHLYKADADLSSLGWDYSDELCNFLINLRKGAAARSIEKAQGETEAELAGRRDLPGAGPGEEGRPLEVWTSARRRSSHTAYPFAEKGYRVIERSQLSEMNPGVVDGMSAEEIIKRYPDEWEKKQKEPYSHRFPRAESYHDLSVRLEPIIFELERARSDVLIIGQSSVLRCLIAYYQGMQPHEIPSIQVREGELVEIRPEAYGVSTRIHNFWDPVARRQERDRAFECARQGCVDEDGEERVAETQAATDAEADQSDAVPNSQSQEEVDQVGRRGRTTVKMLGLGQGGGGEEGNWMHRRDSSSNTPEGIRADAAALRKLEQEMREAGIKESSTF</sequence>
<organism evidence="1 2">
    <name type="scientific">Violaceomyces palustris</name>
    <dbReference type="NCBI Taxonomy" id="1673888"/>
    <lineage>
        <taxon>Eukaryota</taxon>
        <taxon>Fungi</taxon>
        <taxon>Dikarya</taxon>
        <taxon>Basidiomycota</taxon>
        <taxon>Ustilaginomycotina</taxon>
        <taxon>Ustilaginomycetes</taxon>
        <taxon>Violaceomycetales</taxon>
        <taxon>Violaceomycetaceae</taxon>
        <taxon>Violaceomyces</taxon>
    </lineage>
</organism>
<proteinExistence type="predicted"/>
<reference evidence="1 2" key="1">
    <citation type="journal article" date="2018" name="Mol. Biol. Evol.">
        <title>Broad Genomic Sampling Reveals a Smut Pathogenic Ancestry of the Fungal Clade Ustilaginomycotina.</title>
        <authorList>
            <person name="Kijpornyongpan T."/>
            <person name="Mondo S.J."/>
            <person name="Barry K."/>
            <person name="Sandor L."/>
            <person name="Lee J."/>
            <person name="Lipzen A."/>
            <person name="Pangilinan J."/>
            <person name="LaButti K."/>
            <person name="Hainaut M."/>
            <person name="Henrissat B."/>
            <person name="Grigoriev I.V."/>
            <person name="Spatafora J.W."/>
            <person name="Aime M.C."/>
        </authorList>
    </citation>
    <scope>NUCLEOTIDE SEQUENCE [LARGE SCALE GENOMIC DNA]</scope>
    <source>
        <strain evidence="1 2">SA 807</strain>
    </source>
</reference>
<accession>A0ACD0NMV8</accession>
<dbReference type="Proteomes" id="UP000245626">
    <property type="component" value="Unassembled WGS sequence"/>
</dbReference>
<protein>
    <submittedName>
        <fullName evidence="1">Bifunctional 6-phosphofructo-2-kinase/fructose-2,6-bisphosphate 2-phosphatase</fullName>
    </submittedName>
</protein>
<keyword evidence="2" id="KW-1185">Reference proteome</keyword>